<evidence type="ECO:0000313" key="2">
    <source>
        <dbReference type="Proteomes" id="UP001060085"/>
    </source>
</evidence>
<organism evidence="1 2">
    <name type="scientific">Catharanthus roseus</name>
    <name type="common">Madagascar periwinkle</name>
    <name type="synonym">Vinca rosea</name>
    <dbReference type="NCBI Taxonomy" id="4058"/>
    <lineage>
        <taxon>Eukaryota</taxon>
        <taxon>Viridiplantae</taxon>
        <taxon>Streptophyta</taxon>
        <taxon>Embryophyta</taxon>
        <taxon>Tracheophyta</taxon>
        <taxon>Spermatophyta</taxon>
        <taxon>Magnoliopsida</taxon>
        <taxon>eudicotyledons</taxon>
        <taxon>Gunneridae</taxon>
        <taxon>Pentapetalae</taxon>
        <taxon>asterids</taxon>
        <taxon>lamiids</taxon>
        <taxon>Gentianales</taxon>
        <taxon>Apocynaceae</taxon>
        <taxon>Rauvolfioideae</taxon>
        <taxon>Vinceae</taxon>
        <taxon>Catharanthinae</taxon>
        <taxon>Catharanthus</taxon>
    </lineage>
</organism>
<comment type="caution">
    <text evidence="1">The sequence shown here is derived from an EMBL/GenBank/DDBJ whole genome shotgun (WGS) entry which is preliminary data.</text>
</comment>
<dbReference type="Proteomes" id="UP001060085">
    <property type="component" value="Linkage Group LG02"/>
</dbReference>
<evidence type="ECO:0000313" key="1">
    <source>
        <dbReference type="EMBL" id="KAI5674847.1"/>
    </source>
</evidence>
<keyword evidence="2" id="KW-1185">Reference proteome</keyword>
<protein>
    <submittedName>
        <fullName evidence="1">Uncharacterized protein</fullName>
    </submittedName>
</protein>
<sequence length="603" mass="66190">MKRNRTEKMALLKDVGRVLHGLYLVAEETVARKSQGGELRSLLNKTILSATDLTGLTKGKLRQLPSSSPIRRDSNYDTSVTTLRESKSVSEPAALSPQPISDLVPSVIAGPSSGGGANFKGIASGLTTEEAARTPPPLNSGDANHSETAAASETVKKLRKPRERRVPSTPFSRALGFAGLGAGLAWGTIQESAKRLVFGSSSSQDTRSAISPFLSERNAERLALALCRMRGAALKLGQMLSIQDESLVPAPILTALDIVRQGADVMPRKQLNHVLHTELGPDWSSKLLSFDYEPMAAASIGQVHRAVTKEGLEVAIKIQYPGVADSIESDIENVKLLLNYTNLIPEKLYLDNAMKVAKNELSRECDYELESESQKRFRNLLSDVDGFYVPLVVDDLSSKRVLTTELVSGIPLDKVAMLDQETRNFVGKKLLQLTLLELFVFRFMQTDPNWSNFLYEESERTINLIDFGAARDYPKRFVDDYLRMVLACADGDRESVVEMSQRLGFLTGMESEIMLDAHVQAGFIVGLPFAKSGGYDFLSNNVTSSISQLGGTMLRHRLTPPPEEAYSLHRKLSGTFLACVKLGAVVPCRELLNEVCENYQFGD</sequence>
<proteinExistence type="predicted"/>
<gene>
    <name evidence="1" type="ORF">M9H77_05797</name>
</gene>
<reference evidence="2" key="1">
    <citation type="journal article" date="2023" name="Nat. Plants">
        <title>Single-cell RNA sequencing provides a high-resolution roadmap for understanding the multicellular compartmentation of specialized metabolism.</title>
        <authorList>
            <person name="Sun S."/>
            <person name="Shen X."/>
            <person name="Li Y."/>
            <person name="Li Y."/>
            <person name="Wang S."/>
            <person name="Li R."/>
            <person name="Zhang H."/>
            <person name="Shen G."/>
            <person name="Guo B."/>
            <person name="Wei J."/>
            <person name="Xu J."/>
            <person name="St-Pierre B."/>
            <person name="Chen S."/>
            <person name="Sun C."/>
        </authorList>
    </citation>
    <scope>NUCLEOTIDE SEQUENCE [LARGE SCALE GENOMIC DNA]</scope>
</reference>
<dbReference type="EMBL" id="CM044702">
    <property type="protein sequence ID" value="KAI5674847.1"/>
    <property type="molecule type" value="Genomic_DNA"/>
</dbReference>
<accession>A0ACC0BQH9</accession>
<name>A0ACC0BQH9_CATRO</name>